<name>A0A9D2PKQ0_9FIRM</name>
<sequence>MRKKTKTSCESCAYYIYDEEYDAYICDAAMDEDDYVQMRMEPHSACPYYRNGDEYRVVRKQI</sequence>
<protein>
    <recommendedName>
        <fullName evidence="1">DUF6472 domain-containing protein</fullName>
    </recommendedName>
</protein>
<dbReference type="Proteomes" id="UP000823886">
    <property type="component" value="Unassembled WGS sequence"/>
</dbReference>
<comment type="caution">
    <text evidence="2">The sequence shown here is derived from an EMBL/GenBank/DDBJ whole genome shotgun (WGS) entry which is preliminary data.</text>
</comment>
<evidence type="ECO:0000259" key="1">
    <source>
        <dbReference type="Pfam" id="PF20076"/>
    </source>
</evidence>
<dbReference type="EMBL" id="DWVZ01000008">
    <property type="protein sequence ID" value="HJC62093.1"/>
    <property type="molecule type" value="Genomic_DNA"/>
</dbReference>
<evidence type="ECO:0000313" key="2">
    <source>
        <dbReference type="EMBL" id="HJC62093.1"/>
    </source>
</evidence>
<gene>
    <name evidence="2" type="ORF">H9753_00550</name>
</gene>
<dbReference type="InterPro" id="IPR045525">
    <property type="entry name" value="DUF6472"/>
</dbReference>
<reference evidence="2" key="2">
    <citation type="submission" date="2021-04" db="EMBL/GenBank/DDBJ databases">
        <authorList>
            <person name="Gilroy R."/>
        </authorList>
    </citation>
    <scope>NUCLEOTIDE SEQUENCE</scope>
    <source>
        <strain evidence="2">ChiBcec2-3848</strain>
    </source>
</reference>
<organism evidence="2 3">
    <name type="scientific">Candidatus Blautia merdavium</name>
    <dbReference type="NCBI Taxonomy" id="2838494"/>
    <lineage>
        <taxon>Bacteria</taxon>
        <taxon>Bacillati</taxon>
        <taxon>Bacillota</taxon>
        <taxon>Clostridia</taxon>
        <taxon>Lachnospirales</taxon>
        <taxon>Lachnospiraceae</taxon>
        <taxon>Blautia</taxon>
    </lineage>
</organism>
<accession>A0A9D2PKQ0</accession>
<feature type="domain" description="DUF6472" evidence="1">
    <location>
        <begin position="6"/>
        <end position="62"/>
    </location>
</feature>
<evidence type="ECO:0000313" key="3">
    <source>
        <dbReference type="Proteomes" id="UP000823886"/>
    </source>
</evidence>
<dbReference type="Pfam" id="PF20076">
    <property type="entry name" value="DUF6472"/>
    <property type="match status" value="1"/>
</dbReference>
<proteinExistence type="predicted"/>
<dbReference type="AlphaFoldDB" id="A0A9D2PKQ0"/>
<reference evidence="2" key="1">
    <citation type="journal article" date="2021" name="PeerJ">
        <title>Extensive microbial diversity within the chicken gut microbiome revealed by metagenomics and culture.</title>
        <authorList>
            <person name="Gilroy R."/>
            <person name="Ravi A."/>
            <person name="Getino M."/>
            <person name="Pursley I."/>
            <person name="Horton D.L."/>
            <person name="Alikhan N.F."/>
            <person name="Baker D."/>
            <person name="Gharbi K."/>
            <person name="Hall N."/>
            <person name="Watson M."/>
            <person name="Adriaenssens E.M."/>
            <person name="Foster-Nyarko E."/>
            <person name="Jarju S."/>
            <person name="Secka A."/>
            <person name="Antonio M."/>
            <person name="Oren A."/>
            <person name="Chaudhuri R.R."/>
            <person name="La Ragione R."/>
            <person name="Hildebrand F."/>
            <person name="Pallen M.J."/>
        </authorList>
    </citation>
    <scope>NUCLEOTIDE SEQUENCE</scope>
    <source>
        <strain evidence="2">ChiBcec2-3848</strain>
    </source>
</reference>